<evidence type="ECO:0000256" key="4">
    <source>
        <dbReference type="ARBA" id="ARBA00022692"/>
    </source>
</evidence>
<dbReference type="NCBIfam" id="TIGR00937">
    <property type="entry name" value="2A51"/>
    <property type="match status" value="1"/>
</dbReference>
<keyword evidence="5 7" id="KW-1133">Transmembrane helix</keyword>
<keyword evidence="4 7" id="KW-0812">Transmembrane</keyword>
<evidence type="ECO:0000256" key="5">
    <source>
        <dbReference type="ARBA" id="ARBA00022989"/>
    </source>
</evidence>
<gene>
    <name evidence="8" type="ORF">L602_001900000440</name>
</gene>
<proteinExistence type="inferred from homology"/>
<evidence type="ECO:0000256" key="3">
    <source>
        <dbReference type="ARBA" id="ARBA00022475"/>
    </source>
</evidence>
<name>A0A562BPF7_9BURK</name>
<dbReference type="GO" id="GO:0015109">
    <property type="term" value="F:chromate transmembrane transporter activity"/>
    <property type="evidence" value="ECO:0007669"/>
    <property type="project" value="InterPro"/>
</dbReference>
<dbReference type="Pfam" id="PF02417">
    <property type="entry name" value="Chromate_transp"/>
    <property type="match status" value="2"/>
</dbReference>
<reference evidence="8 9" key="1">
    <citation type="submission" date="2019-07" db="EMBL/GenBank/DDBJ databases">
        <title>Genome sequencing of lignin-degrading bacterial isolates.</title>
        <authorList>
            <person name="Gladden J."/>
        </authorList>
    </citation>
    <scope>NUCLEOTIDE SEQUENCE [LARGE SCALE GENOMIC DNA]</scope>
    <source>
        <strain evidence="8 9">J11</strain>
    </source>
</reference>
<dbReference type="PANTHER" id="PTHR33567">
    <property type="entry name" value="CHROMATE ION TRANSPORTER (EUROFUNG)"/>
    <property type="match status" value="1"/>
</dbReference>
<feature type="transmembrane region" description="Helical" evidence="7">
    <location>
        <begin position="272"/>
        <end position="294"/>
    </location>
</feature>
<keyword evidence="9" id="KW-1185">Reference proteome</keyword>
<feature type="transmembrane region" description="Helical" evidence="7">
    <location>
        <begin position="372"/>
        <end position="402"/>
    </location>
</feature>
<comment type="caution">
    <text evidence="8">The sequence shown here is derived from an EMBL/GenBank/DDBJ whole genome shotgun (WGS) entry which is preliminary data.</text>
</comment>
<dbReference type="PANTHER" id="PTHR33567:SF3">
    <property type="entry name" value="CHROMATE ION TRANSPORTER (EUROFUNG)"/>
    <property type="match status" value="1"/>
</dbReference>
<dbReference type="InterPro" id="IPR003370">
    <property type="entry name" value="Chromate_transpt"/>
</dbReference>
<keyword evidence="6 7" id="KW-0472">Membrane</keyword>
<dbReference type="AlphaFoldDB" id="A0A562BPF7"/>
<evidence type="ECO:0000256" key="6">
    <source>
        <dbReference type="ARBA" id="ARBA00023136"/>
    </source>
</evidence>
<feature type="transmembrane region" description="Helical" evidence="7">
    <location>
        <begin position="152"/>
        <end position="185"/>
    </location>
</feature>
<dbReference type="Proteomes" id="UP000318141">
    <property type="component" value="Unassembled WGS sequence"/>
</dbReference>
<dbReference type="GO" id="GO:0005886">
    <property type="term" value="C:plasma membrane"/>
    <property type="evidence" value="ECO:0007669"/>
    <property type="project" value="UniProtKB-SubCell"/>
</dbReference>
<organism evidence="8 9">
    <name type="scientific">Cupriavidus gilardii J11</name>
    <dbReference type="NCBI Taxonomy" id="936133"/>
    <lineage>
        <taxon>Bacteria</taxon>
        <taxon>Pseudomonadati</taxon>
        <taxon>Pseudomonadota</taxon>
        <taxon>Betaproteobacteria</taxon>
        <taxon>Burkholderiales</taxon>
        <taxon>Burkholderiaceae</taxon>
        <taxon>Cupriavidus</taxon>
    </lineage>
</organism>
<evidence type="ECO:0000256" key="7">
    <source>
        <dbReference type="SAM" id="Phobius"/>
    </source>
</evidence>
<sequence>MPTPNSRPASPTRHEAWNVFRAFLRLGLTSFGGPVAHLGYFREEFVTRRGWLSDRSYADLVALCQFLPGPASSQVGMAIGLSRAGFAGALAAWMAFTLPSAIALMLFALSLTTWGNVLSPGALAGLKTVAVAVVAQAIWGMGRSLCPDRPRIGFAAVAASVVLLFPGAATQLAVMAVAAWLGYRVLPGADGRPDDRLPIAVGRRAGAALLALFAALLLLLPLAASLWPARWLAVVDAFYRAGALVFGGGHVVLPLLQAAVVPNGWVSNDAFLAGYGAAQAVPGPLFTFAAFLGAAMQAEPSGWSGALLCLLAIFLPSFLLVAGALPFWERLRDSGAARAALAGVNAAVVGVLLAALYDPVWTSAIHRPADFALALLAFVALVFWKIAPWLVVAACAAAGWALQAWPA</sequence>
<dbReference type="InterPro" id="IPR014047">
    <property type="entry name" value="Chr_Tranpt_l_chain"/>
</dbReference>
<evidence type="ECO:0000256" key="2">
    <source>
        <dbReference type="ARBA" id="ARBA00005262"/>
    </source>
</evidence>
<feature type="transmembrane region" description="Helical" evidence="7">
    <location>
        <begin position="121"/>
        <end position="140"/>
    </location>
</feature>
<keyword evidence="3" id="KW-1003">Cell membrane</keyword>
<dbReference type="EMBL" id="VLJN01000011">
    <property type="protein sequence ID" value="TWG87041.1"/>
    <property type="molecule type" value="Genomic_DNA"/>
</dbReference>
<feature type="transmembrane region" description="Helical" evidence="7">
    <location>
        <begin position="340"/>
        <end position="360"/>
    </location>
</feature>
<accession>A0A562BPF7</accession>
<dbReference type="PIRSF" id="PIRSF004810">
    <property type="entry name" value="ChrA"/>
    <property type="match status" value="1"/>
</dbReference>
<evidence type="ECO:0000313" key="8">
    <source>
        <dbReference type="EMBL" id="TWG87041.1"/>
    </source>
</evidence>
<dbReference type="OrthoDB" id="8969999at2"/>
<evidence type="ECO:0000256" key="1">
    <source>
        <dbReference type="ARBA" id="ARBA00004651"/>
    </source>
</evidence>
<protein>
    <submittedName>
        <fullName evidence="8">Chromate transporter</fullName>
    </submittedName>
</protein>
<feature type="transmembrane region" description="Helical" evidence="7">
    <location>
        <begin position="306"/>
        <end position="328"/>
    </location>
</feature>
<comment type="similarity">
    <text evidence="2">Belongs to the chromate ion transporter (CHR) (TC 2.A.51) family.</text>
</comment>
<evidence type="ECO:0000313" key="9">
    <source>
        <dbReference type="Proteomes" id="UP000318141"/>
    </source>
</evidence>
<feature type="transmembrane region" description="Helical" evidence="7">
    <location>
        <begin position="205"/>
        <end position="226"/>
    </location>
</feature>
<feature type="transmembrane region" description="Helical" evidence="7">
    <location>
        <begin position="238"/>
        <end position="260"/>
    </location>
</feature>
<feature type="transmembrane region" description="Helical" evidence="7">
    <location>
        <begin position="86"/>
        <end position="109"/>
    </location>
</feature>
<comment type="subcellular location">
    <subcellularLocation>
        <location evidence="1">Cell membrane</location>
        <topology evidence="1">Multi-pass membrane protein</topology>
    </subcellularLocation>
</comment>